<dbReference type="Proteomes" id="UP001732700">
    <property type="component" value="Chromosome 2A"/>
</dbReference>
<keyword evidence="2" id="KW-1185">Reference proteome</keyword>
<name>A0ACD5UHT7_AVESA</name>
<accession>A0ACD5UHT7</accession>
<dbReference type="EnsemblPlants" id="AVESA.00010b.r2.2AG0254200.1">
    <property type="protein sequence ID" value="AVESA.00010b.r2.2AG0254200.1.CDS"/>
    <property type="gene ID" value="AVESA.00010b.r2.2AG0254200"/>
</dbReference>
<sequence length="493" mass="55727">MTASTSSEYCYLTRTIQAYIHAEGQNVNDGLMEDMSHLILYNSETADDKRALDAADDTEHSPPLHPRLHGYSKALPSGRAYSMQCAFCFKWRTVPSKEKYEELCDDTSEKHFVCARAREWNCILSCDDPEEMLQDGIRVWVTETPSISQSPHGLDWEFKTRGDGYTKFACGPQKTVAQHLVPHPEAPLIIFAATKSWQTDISGPVLLLSNFAHPGMCCFFPYTRNSYWRDAMDIDINDVLHSNGEWFLLREDRRISLWDVNMEQKWTISEVEEIVHQGYFTGKPPFHATIVLAQQHPPNNGDEAITRIWLRTAGIDANWRKESVRCSNEHKGLNSLAIHNDMLFWLSDAGHLCCVRETPTGLQIKHCEDVAQVQGMTFSLVQHSDGLFLVRSGGFLPPEAAVVCQVRPGGDSLDMVNDGLNGKDVFTIPKQCGFALSSPNNEKKLFTANMFPNVDCAMYSYEHNCSFNIKPCPYMHHLACSAVWAVLRTSRSF</sequence>
<organism evidence="1 2">
    <name type="scientific">Avena sativa</name>
    <name type="common">Oat</name>
    <dbReference type="NCBI Taxonomy" id="4498"/>
    <lineage>
        <taxon>Eukaryota</taxon>
        <taxon>Viridiplantae</taxon>
        <taxon>Streptophyta</taxon>
        <taxon>Embryophyta</taxon>
        <taxon>Tracheophyta</taxon>
        <taxon>Spermatophyta</taxon>
        <taxon>Magnoliopsida</taxon>
        <taxon>Liliopsida</taxon>
        <taxon>Poales</taxon>
        <taxon>Poaceae</taxon>
        <taxon>BOP clade</taxon>
        <taxon>Pooideae</taxon>
        <taxon>Poodae</taxon>
        <taxon>Poeae</taxon>
        <taxon>Poeae Chloroplast Group 1 (Aveneae type)</taxon>
        <taxon>Aveninae</taxon>
        <taxon>Avena</taxon>
    </lineage>
</organism>
<evidence type="ECO:0000313" key="1">
    <source>
        <dbReference type="EnsemblPlants" id="AVESA.00010b.r2.2AG0254200.1.CDS"/>
    </source>
</evidence>
<proteinExistence type="predicted"/>
<protein>
    <submittedName>
        <fullName evidence="1">Uncharacterized protein</fullName>
    </submittedName>
</protein>
<evidence type="ECO:0000313" key="2">
    <source>
        <dbReference type="Proteomes" id="UP001732700"/>
    </source>
</evidence>
<reference evidence="1" key="1">
    <citation type="submission" date="2021-05" db="EMBL/GenBank/DDBJ databases">
        <authorList>
            <person name="Scholz U."/>
            <person name="Mascher M."/>
            <person name="Fiebig A."/>
        </authorList>
    </citation>
    <scope>NUCLEOTIDE SEQUENCE [LARGE SCALE GENOMIC DNA]</scope>
</reference>
<reference evidence="1" key="2">
    <citation type="submission" date="2025-09" db="UniProtKB">
        <authorList>
            <consortium name="EnsemblPlants"/>
        </authorList>
    </citation>
    <scope>IDENTIFICATION</scope>
</reference>